<dbReference type="GeneID" id="128200146"/>
<accession>A0ABM3MBJ4</accession>
<evidence type="ECO:0000313" key="2">
    <source>
        <dbReference type="Proteomes" id="UP001652740"/>
    </source>
</evidence>
<protein>
    <submittedName>
        <fullName evidence="3">Uncharacterized protein LOC128200146</fullName>
    </submittedName>
</protein>
<proteinExistence type="predicted"/>
<sequence>MYRQVLVAPAHREYQRILWRSNSDQHVSEYRLNTVTYGVSSAPYLACRTIQQLARDEGDSFPLAKETVTCDIYVDDIVTGTNTMFQARELKSQVIALLKSGNFELRKWASNKPELLEEIPPEHCLVEAKSFIDAQSCTLKVLGLKWDPLRDSFVFHVQPLNKVCTKRSILSEVSRIFDPLGFLSPVTIHIKILIQQLWVAGVAWDETPPDNIVRMWTNYVQQLPSIQNLIVPRRCTVDHAISYELHGFCDSSEKAYGAVIYLRVTVNSDRIHTYFVCSKARVAPLKKLSLPRLELCAAMLLVDLLKFVKETYMPRINFSITLWSDSTVVLSWLRAHSSKWTTFVANRVSHIQSIAPIDQWRHVSTHDNPADICSRGQFPQQLVDNTLWWAGPTWLRKPHTEWPSSSSSITDIDDNIISSEIRRNTTLLIQQTASINPNLDPFLEELLNSDLSLDAIIDKIAYAVIRKSDTTDSVLSSDERHQSLLMLVKYIQSLSFSIEIEKIRSRQSLSKSYRKLNLFIDNQEVLRVGGRISRSGLEYEQVHPALLPSNNLFTSKLIQSVHLNNCHCGINTTQYLILQQFWIISAKRVIRRCLSQCFNCFRLQPKPLQPFMSDLPKYRVNQVKPFSVVGIDYAGPFRIKTGPYRGAKIDKAYLCLFICLATKAVHLETVSTLSTDGFIAALRRFVARRGRCSTIHADCGTNFIGARNQLVSLTETASKSERIDFKFNPPSAPHFGGVWEIQVRVAKTLLYRVVGDQVLTFEELTTLFTQIEAVMNSRPLYPMSSDPNDFQVLTPGHFLTLEPLTSVPDTDSTHVNINRLDRWQLIQTFQRSFWNRWRNEYLHTLTLRAKWTKDSKPLELNSMVIIKDDNHPPLHWQIGRVVELHPGPDGQVRVATIKTDKNNLIKRPLVKLCPLPNEPF</sequence>
<gene>
    <name evidence="3" type="primary">LOC128200146</name>
</gene>
<dbReference type="Pfam" id="PF18701">
    <property type="entry name" value="DUF5641"/>
    <property type="match status" value="1"/>
</dbReference>
<dbReference type="InterPro" id="IPR001584">
    <property type="entry name" value="Integrase_cat-core"/>
</dbReference>
<dbReference type="Proteomes" id="UP001652740">
    <property type="component" value="Unplaced"/>
</dbReference>
<dbReference type="RefSeq" id="XP_052748510.1">
    <property type="nucleotide sequence ID" value="XM_052892550.1"/>
</dbReference>
<dbReference type="InterPro" id="IPR041588">
    <property type="entry name" value="Integrase_H2C2"/>
</dbReference>
<dbReference type="InterPro" id="IPR040676">
    <property type="entry name" value="DUF5641"/>
</dbReference>
<dbReference type="PROSITE" id="PS50994">
    <property type="entry name" value="INTEGRASE"/>
    <property type="match status" value="1"/>
</dbReference>
<dbReference type="SUPFAM" id="SSF56672">
    <property type="entry name" value="DNA/RNA polymerases"/>
    <property type="match status" value="1"/>
</dbReference>
<organism evidence="2 3">
    <name type="scientific">Galleria mellonella</name>
    <name type="common">Greater wax moth</name>
    <dbReference type="NCBI Taxonomy" id="7137"/>
    <lineage>
        <taxon>Eukaryota</taxon>
        <taxon>Metazoa</taxon>
        <taxon>Ecdysozoa</taxon>
        <taxon>Arthropoda</taxon>
        <taxon>Hexapoda</taxon>
        <taxon>Insecta</taxon>
        <taxon>Pterygota</taxon>
        <taxon>Neoptera</taxon>
        <taxon>Endopterygota</taxon>
        <taxon>Lepidoptera</taxon>
        <taxon>Glossata</taxon>
        <taxon>Ditrysia</taxon>
        <taxon>Pyraloidea</taxon>
        <taxon>Pyralidae</taxon>
        <taxon>Galleriinae</taxon>
        <taxon>Galleria</taxon>
    </lineage>
</organism>
<dbReference type="Pfam" id="PF17921">
    <property type="entry name" value="Integrase_H2C2"/>
    <property type="match status" value="1"/>
</dbReference>
<dbReference type="SUPFAM" id="SSF53098">
    <property type="entry name" value="Ribonuclease H-like"/>
    <property type="match status" value="1"/>
</dbReference>
<dbReference type="InterPro" id="IPR036397">
    <property type="entry name" value="RNaseH_sf"/>
</dbReference>
<dbReference type="Gene3D" id="3.30.420.10">
    <property type="entry name" value="Ribonuclease H-like superfamily/Ribonuclease H"/>
    <property type="match status" value="1"/>
</dbReference>
<name>A0ABM3MBJ4_GALME</name>
<keyword evidence="2" id="KW-1185">Reference proteome</keyword>
<dbReference type="PANTHER" id="PTHR47331:SF4">
    <property type="entry name" value="PEPTIDASE S1 DOMAIN-CONTAINING PROTEIN"/>
    <property type="match status" value="1"/>
</dbReference>
<reference evidence="3" key="1">
    <citation type="submission" date="2025-08" db="UniProtKB">
        <authorList>
            <consortium name="RefSeq"/>
        </authorList>
    </citation>
    <scope>IDENTIFICATION</scope>
    <source>
        <tissue evidence="3">Whole larvae</tissue>
    </source>
</reference>
<dbReference type="PANTHER" id="PTHR47331">
    <property type="entry name" value="PHD-TYPE DOMAIN-CONTAINING PROTEIN"/>
    <property type="match status" value="1"/>
</dbReference>
<feature type="domain" description="Integrase catalytic" evidence="1">
    <location>
        <begin position="621"/>
        <end position="803"/>
    </location>
</feature>
<dbReference type="InterPro" id="IPR043502">
    <property type="entry name" value="DNA/RNA_pol_sf"/>
</dbReference>
<dbReference type="Pfam" id="PF05380">
    <property type="entry name" value="Peptidase_A17"/>
    <property type="match status" value="1"/>
</dbReference>
<dbReference type="InterPro" id="IPR012337">
    <property type="entry name" value="RNaseH-like_sf"/>
</dbReference>
<dbReference type="InterPro" id="IPR008042">
    <property type="entry name" value="Retrotrans_Pao"/>
</dbReference>
<evidence type="ECO:0000313" key="3">
    <source>
        <dbReference type="RefSeq" id="XP_052748510.1"/>
    </source>
</evidence>
<evidence type="ECO:0000259" key="1">
    <source>
        <dbReference type="PROSITE" id="PS50994"/>
    </source>
</evidence>